<accession>A0A0K9PGK3</accession>
<dbReference type="AlphaFoldDB" id="A0A0K9PGK3"/>
<dbReference type="InterPro" id="IPR003676">
    <property type="entry name" value="SAUR_fam"/>
</dbReference>
<proteinExistence type="inferred from homology"/>
<keyword evidence="3" id="KW-1185">Reference proteome</keyword>
<name>A0A0K9PGK3_ZOSMR</name>
<dbReference type="PANTHER" id="PTHR31175">
    <property type="entry name" value="AUXIN-RESPONSIVE FAMILY PROTEIN"/>
    <property type="match status" value="1"/>
</dbReference>
<evidence type="ECO:0000256" key="1">
    <source>
        <dbReference type="ARBA" id="ARBA00006974"/>
    </source>
</evidence>
<evidence type="ECO:0000313" key="2">
    <source>
        <dbReference type="EMBL" id="KMZ68091.1"/>
    </source>
</evidence>
<sequence length="91" mass="10339">MMNQSKLLRFAKKWSQVGRAQIASEGHMVVYTVDEKRFVIPISYLSRDTFTELLNMAEEVFGLPVDGRIKLPCDAVFLQSVISCLKTRASK</sequence>
<reference evidence="3" key="1">
    <citation type="journal article" date="2016" name="Nature">
        <title>The genome of the seagrass Zostera marina reveals angiosperm adaptation to the sea.</title>
        <authorList>
            <person name="Olsen J.L."/>
            <person name="Rouze P."/>
            <person name="Verhelst B."/>
            <person name="Lin Y.-C."/>
            <person name="Bayer T."/>
            <person name="Collen J."/>
            <person name="Dattolo E."/>
            <person name="De Paoli E."/>
            <person name="Dittami S."/>
            <person name="Maumus F."/>
            <person name="Michel G."/>
            <person name="Kersting A."/>
            <person name="Lauritano C."/>
            <person name="Lohaus R."/>
            <person name="Toepel M."/>
            <person name="Tonon T."/>
            <person name="Vanneste K."/>
            <person name="Amirebrahimi M."/>
            <person name="Brakel J."/>
            <person name="Bostroem C."/>
            <person name="Chovatia M."/>
            <person name="Grimwood J."/>
            <person name="Jenkins J.W."/>
            <person name="Jueterbock A."/>
            <person name="Mraz A."/>
            <person name="Stam W.T."/>
            <person name="Tice H."/>
            <person name="Bornberg-Bauer E."/>
            <person name="Green P.J."/>
            <person name="Pearson G.A."/>
            <person name="Procaccini G."/>
            <person name="Duarte C.M."/>
            <person name="Schmutz J."/>
            <person name="Reusch T.B.H."/>
            <person name="Van de Peer Y."/>
        </authorList>
    </citation>
    <scope>NUCLEOTIDE SEQUENCE [LARGE SCALE GENOMIC DNA]</scope>
    <source>
        <strain evidence="3">cv. Finnish</strain>
    </source>
</reference>
<dbReference type="EMBL" id="LFYR01000864">
    <property type="protein sequence ID" value="KMZ68091.1"/>
    <property type="molecule type" value="Genomic_DNA"/>
</dbReference>
<comment type="caution">
    <text evidence="2">The sequence shown here is derived from an EMBL/GenBank/DDBJ whole genome shotgun (WGS) entry which is preliminary data.</text>
</comment>
<dbReference type="OrthoDB" id="1936278at2759"/>
<dbReference type="Proteomes" id="UP000036987">
    <property type="component" value="Unassembled WGS sequence"/>
</dbReference>
<dbReference type="Pfam" id="PF02519">
    <property type="entry name" value="Auxin_inducible"/>
    <property type="match status" value="1"/>
</dbReference>
<dbReference type="OMA" id="PERAGHF"/>
<evidence type="ECO:0000313" key="3">
    <source>
        <dbReference type="Proteomes" id="UP000036987"/>
    </source>
</evidence>
<organism evidence="2 3">
    <name type="scientific">Zostera marina</name>
    <name type="common">Eelgrass</name>
    <dbReference type="NCBI Taxonomy" id="29655"/>
    <lineage>
        <taxon>Eukaryota</taxon>
        <taxon>Viridiplantae</taxon>
        <taxon>Streptophyta</taxon>
        <taxon>Embryophyta</taxon>
        <taxon>Tracheophyta</taxon>
        <taxon>Spermatophyta</taxon>
        <taxon>Magnoliopsida</taxon>
        <taxon>Liliopsida</taxon>
        <taxon>Zosteraceae</taxon>
        <taxon>Zostera</taxon>
    </lineage>
</organism>
<gene>
    <name evidence="2" type="ORF">ZOSMA_24G01140</name>
</gene>
<dbReference type="GO" id="GO:0009733">
    <property type="term" value="P:response to auxin"/>
    <property type="evidence" value="ECO:0007669"/>
    <property type="project" value="InterPro"/>
</dbReference>
<dbReference type="PANTHER" id="PTHR31175:SF82">
    <property type="entry name" value="AUXIN-RESPONSIVE PROTEIN SAUR65"/>
    <property type="match status" value="1"/>
</dbReference>
<protein>
    <submittedName>
        <fullName evidence="2">SAUR-like auxin-responsive protein family</fullName>
    </submittedName>
</protein>
<comment type="similarity">
    <text evidence="1">Belongs to the ARG7 family.</text>
</comment>